<protein>
    <submittedName>
        <fullName evidence="1">Uncharacterized protein</fullName>
    </submittedName>
</protein>
<sequence length="32" mass="3808">MRVAVKLPSFLLPSKIRQKMIFKYYVLCSLFS</sequence>
<reference evidence="1" key="1">
    <citation type="journal article" date="2021" name="Proc. Natl. Acad. Sci. U.S.A.">
        <title>A Catalog of Tens of Thousands of Viruses from Human Metagenomes Reveals Hidden Associations with Chronic Diseases.</title>
        <authorList>
            <person name="Tisza M.J."/>
            <person name="Buck C.B."/>
        </authorList>
    </citation>
    <scope>NUCLEOTIDE SEQUENCE</scope>
    <source>
        <strain evidence="1">Ctf5T2</strain>
    </source>
</reference>
<evidence type="ECO:0000313" key="1">
    <source>
        <dbReference type="EMBL" id="DAF51850.1"/>
    </source>
</evidence>
<accession>A0A8S5SMQ6</accession>
<proteinExistence type="predicted"/>
<organism evidence="1">
    <name type="scientific">Podoviridae sp. ctf5T2</name>
    <dbReference type="NCBI Taxonomy" id="2827743"/>
    <lineage>
        <taxon>Viruses</taxon>
        <taxon>Duplodnaviria</taxon>
        <taxon>Heunggongvirae</taxon>
        <taxon>Uroviricota</taxon>
        <taxon>Caudoviricetes</taxon>
    </lineage>
</organism>
<dbReference type="EMBL" id="BK032623">
    <property type="protein sequence ID" value="DAF51850.1"/>
    <property type="molecule type" value="Genomic_DNA"/>
</dbReference>
<name>A0A8S5SMQ6_9CAUD</name>